<dbReference type="Pfam" id="PF12706">
    <property type="entry name" value="Lactamase_B_2"/>
    <property type="match status" value="1"/>
</dbReference>
<dbReference type="OrthoDB" id="341300at2759"/>
<evidence type="ECO:0000256" key="1">
    <source>
        <dbReference type="SAM" id="MobiDB-lite"/>
    </source>
</evidence>
<accession>A0A4V2MXM2</accession>
<dbReference type="CDD" id="cd16279">
    <property type="entry name" value="metallo-hydrolase-like_MBL-fold"/>
    <property type="match status" value="1"/>
</dbReference>
<dbReference type="PANTHER" id="PTHR42663">
    <property type="entry name" value="HYDROLASE C777.06C-RELATED-RELATED"/>
    <property type="match status" value="1"/>
</dbReference>
<feature type="compositionally biased region" description="Low complexity" evidence="1">
    <location>
        <begin position="207"/>
        <end position="228"/>
    </location>
</feature>
<keyword evidence="4" id="KW-1185">Reference proteome</keyword>
<evidence type="ECO:0000313" key="4">
    <source>
        <dbReference type="Proteomes" id="UP000292702"/>
    </source>
</evidence>
<dbReference type="Proteomes" id="UP000292702">
    <property type="component" value="Unassembled WGS sequence"/>
</dbReference>
<dbReference type="AlphaFoldDB" id="A0A4V2MXM2"/>
<name>A0A4V2MXM2_9APHY</name>
<dbReference type="PANTHER" id="PTHR42663:SF6">
    <property type="entry name" value="HYDROLASE C777.06C-RELATED"/>
    <property type="match status" value="1"/>
</dbReference>
<comment type="caution">
    <text evidence="3">The sequence shown here is derived from an EMBL/GenBank/DDBJ whole genome shotgun (WGS) entry which is preliminary data.</text>
</comment>
<dbReference type="InterPro" id="IPR001279">
    <property type="entry name" value="Metallo-B-lactamas"/>
</dbReference>
<reference evidence="3 4" key="1">
    <citation type="submission" date="2018-11" db="EMBL/GenBank/DDBJ databases">
        <title>Genome assembly of Steccherinum ochraceum LE-BIN_3174, the white-rot fungus of the Steccherinaceae family (The Residual Polyporoid clade, Polyporales, Basidiomycota).</title>
        <authorList>
            <person name="Fedorova T.V."/>
            <person name="Glazunova O.A."/>
            <person name="Landesman E.O."/>
            <person name="Moiseenko K.V."/>
            <person name="Psurtseva N.V."/>
            <person name="Savinova O.S."/>
            <person name="Shakhova N.V."/>
            <person name="Tyazhelova T.V."/>
            <person name="Vasina D.V."/>
        </authorList>
    </citation>
    <scope>NUCLEOTIDE SEQUENCE [LARGE SCALE GENOMIC DNA]</scope>
    <source>
        <strain evidence="3 4">LE-BIN_3174</strain>
    </source>
</reference>
<evidence type="ECO:0000259" key="2">
    <source>
        <dbReference type="Pfam" id="PF12706"/>
    </source>
</evidence>
<dbReference type="STRING" id="92696.A0A4V2MXM2"/>
<proteinExistence type="predicted"/>
<feature type="domain" description="Metallo-beta-lactamase" evidence="2">
    <location>
        <begin position="76"/>
        <end position="196"/>
    </location>
</feature>
<dbReference type="InterPro" id="IPR036866">
    <property type="entry name" value="RibonucZ/Hydroxyglut_hydro"/>
</dbReference>
<dbReference type="SUPFAM" id="SSF56281">
    <property type="entry name" value="Metallo-hydrolase/oxidoreductase"/>
    <property type="match status" value="1"/>
</dbReference>
<feature type="region of interest" description="Disordered" evidence="1">
    <location>
        <begin position="207"/>
        <end position="237"/>
    </location>
</feature>
<protein>
    <recommendedName>
        <fullName evidence="2">Metallo-beta-lactamase domain-containing protein</fullName>
    </recommendedName>
</protein>
<evidence type="ECO:0000313" key="3">
    <source>
        <dbReference type="EMBL" id="TCD70637.1"/>
    </source>
</evidence>
<gene>
    <name evidence="3" type="ORF">EIP91_002356</name>
</gene>
<organism evidence="3 4">
    <name type="scientific">Steccherinum ochraceum</name>
    <dbReference type="NCBI Taxonomy" id="92696"/>
    <lineage>
        <taxon>Eukaryota</taxon>
        <taxon>Fungi</taxon>
        <taxon>Dikarya</taxon>
        <taxon>Basidiomycota</taxon>
        <taxon>Agaricomycotina</taxon>
        <taxon>Agaricomycetes</taxon>
        <taxon>Polyporales</taxon>
        <taxon>Steccherinaceae</taxon>
        <taxon>Steccherinum</taxon>
    </lineage>
</organism>
<sequence>MVQPTQPSHDNPVELIFLGTGTSSCVPNIDCLTAPPGGKQCRTCLSTLTPEGKKNIRRNTSIAMRVRGRDGNKVTVLVDVGKSFQAAAVEWFPKYGLRRIDAVLITHAHADAMNGLDDLRAWTLHSAIQSHVDIYVSQATFVEVQRSFPYLVSKEFASGGGDVPEFKWHIIDDRKPFEIQDTGIRVSPFAVHHGRIFSTVPPPQFVPTPYGNTPSSTSPSTPDIPGSPVEQGLSLSPRLSPMPEIEKPIQPYLCLGFVINDCATYISDVSHIPEDVWDFIQPKANGHGGANVPPVFILDCLRPKPHTSHLGINESVQYARRMGAQRTYLTGFGHEVSHEEYKRVLEAVGGKEIPVTERSASEEKCLEFIQEGKELWVRPAFDGLRVFVNGDGEAKDEAYN</sequence>
<dbReference type="Gene3D" id="3.60.15.10">
    <property type="entry name" value="Ribonuclease Z/Hydroxyacylglutathione hydrolase-like"/>
    <property type="match status" value="1"/>
</dbReference>
<dbReference type="EMBL" id="RWJN01000017">
    <property type="protein sequence ID" value="TCD70637.1"/>
    <property type="molecule type" value="Genomic_DNA"/>
</dbReference>